<organism evidence="2 3">
    <name type="scientific">Streptomyces sedi</name>
    <dbReference type="NCBI Taxonomy" id="555059"/>
    <lineage>
        <taxon>Bacteria</taxon>
        <taxon>Bacillati</taxon>
        <taxon>Actinomycetota</taxon>
        <taxon>Actinomycetes</taxon>
        <taxon>Kitasatosporales</taxon>
        <taxon>Streptomycetaceae</taxon>
        <taxon>Streptomyces</taxon>
    </lineage>
</organism>
<keyword evidence="1" id="KW-0472">Membrane</keyword>
<evidence type="ECO:0000313" key="3">
    <source>
        <dbReference type="Proteomes" id="UP000311713"/>
    </source>
</evidence>
<dbReference type="Proteomes" id="UP000311713">
    <property type="component" value="Unassembled WGS sequence"/>
</dbReference>
<dbReference type="OrthoDB" id="4175485at2"/>
<dbReference type="EMBL" id="VDGT01000016">
    <property type="protein sequence ID" value="TNM27719.1"/>
    <property type="molecule type" value="Genomic_DNA"/>
</dbReference>
<dbReference type="AlphaFoldDB" id="A0A5C4UXK4"/>
<comment type="caution">
    <text evidence="2">The sequence shown here is derived from an EMBL/GenBank/DDBJ whole genome shotgun (WGS) entry which is preliminary data.</text>
</comment>
<feature type="transmembrane region" description="Helical" evidence="1">
    <location>
        <begin position="163"/>
        <end position="184"/>
    </location>
</feature>
<keyword evidence="1" id="KW-1133">Transmembrane helix</keyword>
<accession>A0A5C4UXK4</accession>
<proteinExistence type="predicted"/>
<protein>
    <submittedName>
        <fullName evidence="2">Uncharacterized protein</fullName>
    </submittedName>
</protein>
<gene>
    <name evidence="2" type="ORF">FH715_20140</name>
</gene>
<feature type="transmembrane region" description="Helical" evidence="1">
    <location>
        <begin position="196"/>
        <end position="215"/>
    </location>
</feature>
<keyword evidence="1" id="KW-0812">Transmembrane</keyword>
<feature type="transmembrane region" description="Helical" evidence="1">
    <location>
        <begin position="227"/>
        <end position="244"/>
    </location>
</feature>
<dbReference type="RefSeq" id="WP_139647336.1">
    <property type="nucleotide sequence ID" value="NZ_BAAAZS010000107.1"/>
</dbReference>
<feature type="transmembrane region" description="Helical" evidence="1">
    <location>
        <begin position="250"/>
        <end position="268"/>
    </location>
</feature>
<evidence type="ECO:0000256" key="1">
    <source>
        <dbReference type="SAM" id="Phobius"/>
    </source>
</evidence>
<sequence>MGAAGELRKSLLYIDEETLLPLVYTYEPAEGGFRTLGMVRVGGTALMATVRQPGPDTAAVRTRFLARVLEALYVAPGAAVRIARNADHVRPDGTLERKPFLPPGVRLFPAGTVPALLVGLLVGGWLAGWYGAVVGAYVGAATLPDLARCAWQTTRARRGRGVVLVPEAVAGLLIAAGSLAGALIGCLTADEGADRVRGVFLGMTLAALALSLVATRFSMVPLRHRTGAWLGPLVVGALAWGAHAVWADPVGLACGVALGALLAAGLTARQTAA</sequence>
<evidence type="ECO:0000313" key="2">
    <source>
        <dbReference type="EMBL" id="TNM27719.1"/>
    </source>
</evidence>
<name>A0A5C4UXK4_9ACTN</name>
<reference evidence="2 3" key="1">
    <citation type="submission" date="2019-06" db="EMBL/GenBank/DDBJ databases">
        <title>Draft genome of Streptomyces sedi sp. JCM16909.</title>
        <authorList>
            <person name="Klykleung N."/>
            <person name="Tanasupawat S."/>
            <person name="Kudo T."/>
            <person name="Yuki M."/>
            <person name="Ohkuma M."/>
        </authorList>
    </citation>
    <scope>NUCLEOTIDE SEQUENCE [LARGE SCALE GENOMIC DNA]</scope>
    <source>
        <strain evidence="2 3">JCM 16909</strain>
    </source>
</reference>
<keyword evidence="3" id="KW-1185">Reference proteome</keyword>